<proteinExistence type="predicted"/>
<dbReference type="InterPro" id="IPR004358">
    <property type="entry name" value="Sig_transdc_His_kin-like_C"/>
</dbReference>
<keyword evidence="4" id="KW-0808">Transferase</keyword>
<dbReference type="InterPro" id="IPR035965">
    <property type="entry name" value="PAS-like_dom_sf"/>
</dbReference>
<feature type="domain" description="PAC" evidence="11">
    <location>
        <begin position="94"/>
        <end position="146"/>
    </location>
</feature>
<keyword evidence="3" id="KW-0597">Phosphoprotein</keyword>
<dbReference type="Proteomes" id="UP000243524">
    <property type="component" value="Unassembled WGS sequence"/>
</dbReference>
<sequence>MGNKTAFIDEERFLAKDKYSRLLYAACQWIDTQSKQVITVLNEDLKIVYISSSTYQVFGYDASNFLHKSVLDFIPSEEHQLIFEHMKRLNYDSRSLEHKVIRKDGRIITVQSSSGIIIDSNTNENYYISLTQDITDQKKAQELLISSEKLTSAGQLAAGVAHEIRNPLTSLKGFLQLLETGIEGKEAYLKIMKDEIEKIETISSELLYIARPSHLKFEDENMVAILNDICLLMRSQARMNDIQIEFEPLDDQIKFRCDRSQIKQVFINLIKNAIEATEESGTIAVNIVQSNPLIVDVVDEGPGVPNEMKEKLGEPFFTTKKNGSGLGLMVTKQILSNHDATIKILDNEDKGSTFRVTFPS</sequence>
<dbReference type="Gene3D" id="3.30.450.20">
    <property type="entry name" value="PAS domain"/>
    <property type="match status" value="1"/>
</dbReference>
<keyword evidence="7" id="KW-0067">ATP-binding</keyword>
<reference evidence="12 13" key="1">
    <citation type="submission" date="2017-06" db="EMBL/GenBank/DDBJ databases">
        <title>the draft geome sequence of Illustriluteabacillus marina B3227.</title>
        <authorList>
            <person name="He R.-H."/>
            <person name="Du Z.-J."/>
        </authorList>
    </citation>
    <scope>NUCLEOTIDE SEQUENCE [LARGE SCALE GENOMIC DNA]</scope>
    <source>
        <strain evidence="12 13">B3227</strain>
    </source>
</reference>
<dbReference type="InterPro" id="IPR001610">
    <property type="entry name" value="PAC"/>
</dbReference>
<dbReference type="InterPro" id="IPR000700">
    <property type="entry name" value="PAS-assoc_C"/>
</dbReference>
<evidence type="ECO:0000256" key="3">
    <source>
        <dbReference type="ARBA" id="ARBA00022553"/>
    </source>
</evidence>
<dbReference type="InterPro" id="IPR003594">
    <property type="entry name" value="HATPase_dom"/>
</dbReference>
<dbReference type="PROSITE" id="PS50113">
    <property type="entry name" value="PAC"/>
    <property type="match status" value="1"/>
</dbReference>
<dbReference type="PRINTS" id="PR00344">
    <property type="entry name" value="BCTRLSENSOR"/>
</dbReference>
<evidence type="ECO:0000259" key="9">
    <source>
        <dbReference type="PROSITE" id="PS50109"/>
    </source>
</evidence>
<dbReference type="GO" id="GO:0005524">
    <property type="term" value="F:ATP binding"/>
    <property type="evidence" value="ECO:0007669"/>
    <property type="project" value="UniProtKB-KW"/>
</dbReference>
<organism evidence="12 13">
    <name type="scientific">Halalkalibacillus sediminis</name>
    <dbReference type="NCBI Taxonomy" id="2018042"/>
    <lineage>
        <taxon>Bacteria</taxon>
        <taxon>Bacillati</taxon>
        <taxon>Bacillota</taxon>
        <taxon>Bacilli</taxon>
        <taxon>Bacillales</taxon>
        <taxon>Bacillaceae</taxon>
        <taxon>Halalkalibacillus</taxon>
    </lineage>
</organism>
<evidence type="ECO:0000256" key="2">
    <source>
        <dbReference type="ARBA" id="ARBA00012438"/>
    </source>
</evidence>
<gene>
    <name evidence="12" type="ORF">CEY16_02895</name>
</gene>
<evidence type="ECO:0000313" key="13">
    <source>
        <dbReference type="Proteomes" id="UP000243524"/>
    </source>
</evidence>
<comment type="caution">
    <text evidence="12">The sequence shown here is derived from an EMBL/GenBank/DDBJ whole genome shotgun (WGS) entry which is preliminary data.</text>
</comment>
<evidence type="ECO:0000256" key="6">
    <source>
        <dbReference type="ARBA" id="ARBA00022777"/>
    </source>
</evidence>
<evidence type="ECO:0000313" key="12">
    <source>
        <dbReference type="EMBL" id="PKR78720.1"/>
    </source>
</evidence>
<dbReference type="EC" id="2.7.13.3" evidence="2"/>
<accession>A0A2I0QX84</accession>
<keyword evidence="8" id="KW-0902">Two-component regulatory system</keyword>
<dbReference type="SUPFAM" id="SSF55785">
    <property type="entry name" value="PYP-like sensor domain (PAS domain)"/>
    <property type="match status" value="1"/>
</dbReference>
<dbReference type="CDD" id="cd00075">
    <property type="entry name" value="HATPase"/>
    <property type="match status" value="1"/>
</dbReference>
<feature type="domain" description="Histidine kinase" evidence="9">
    <location>
        <begin position="159"/>
        <end position="360"/>
    </location>
</feature>
<name>A0A2I0QX84_9BACI</name>
<dbReference type="PROSITE" id="PS50112">
    <property type="entry name" value="PAS"/>
    <property type="match status" value="1"/>
</dbReference>
<evidence type="ECO:0000256" key="7">
    <source>
        <dbReference type="ARBA" id="ARBA00022840"/>
    </source>
</evidence>
<dbReference type="InterPro" id="IPR003661">
    <property type="entry name" value="HisK_dim/P_dom"/>
</dbReference>
<keyword evidence="5" id="KW-0547">Nucleotide-binding</keyword>
<feature type="domain" description="PAS" evidence="10">
    <location>
        <begin position="38"/>
        <end position="93"/>
    </location>
</feature>
<dbReference type="CDD" id="cd00082">
    <property type="entry name" value="HisKA"/>
    <property type="match status" value="1"/>
</dbReference>
<protein>
    <recommendedName>
        <fullName evidence="2">histidine kinase</fullName>
        <ecNumber evidence="2">2.7.13.3</ecNumber>
    </recommendedName>
</protein>
<comment type="catalytic activity">
    <reaction evidence="1">
        <text>ATP + protein L-histidine = ADP + protein N-phospho-L-histidine.</text>
        <dbReference type="EC" id="2.7.13.3"/>
    </reaction>
</comment>
<keyword evidence="6 12" id="KW-0418">Kinase</keyword>
<dbReference type="SUPFAM" id="SSF47384">
    <property type="entry name" value="Homodimeric domain of signal transducing histidine kinase"/>
    <property type="match status" value="1"/>
</dbReference>
<dbReference type="Pfam" id="PF02518">
    <property type="entry name" value="HATPase_c"/>
    <property type="match status" value="1"/>
</dbReference>
<dbReference type="NCBIfam" id="TIGR00229">
    <property type="entry name" value="sensory_box"/>
    <property type="match status" value="1"/>
</dbReference>
<dbReference type="SMART" id="SM00388">
    <property type="entry name" value="HisKA"/>
    <property type="match status" value="1"/>
</dbReference>
<dbReference type="OrthoDB" id="9815750at2"/>
<dbReference type="AlphaFoldDB" id="A0A2I0QX84"/>
<dbReference type="PROSITE" id="PS50109">
    <property type="entry name" value="HIS_KIN"/>
    <property type="match status" value="1"/>
</dbReference>
<evidence type="ECO:0000259" key="10">
    <source>
        <dbReference type="PROSITE" id="PS50112"/>
    </source>
</evidence>
<dbReference type="Gene3D" id="3.30.565.10">
    <property type="entry name" value="Histidine kinase-like ATPase, C-terminal domain"/>
    <property type="match status" value="1"/>
</dbReference>
<dbReference type="InterPro" id="IPR005467">
    <property type="entry name" value="His_kinase_dom"/>
</dbReference>
<dbReference type="PANTHER" id="PTHR43065">
    <property type="entry name" value="SENSOR HISTIDINE KINASE"/>
    <property type="match status" value="1"/>
</dbReference>
<evidence type="ECO:0000256" key="5">
    <source>
        <dbReference type="ARBA" id="ARBA00022741"/>
    </source>
</evidence>
<dbReference type="SMART" id="SM00387">
    <property type="entry name" value="HATPase_c"/>
    <property type="match status" value="1"/>
</dbReference>
<evidence type="ECO:0000256" key="8">
    <source>
        <dbReference type="ARBA" id="ARBA00023012"/>
    </source>
</evidence>
<dbReference type="SMART" id="SM00091">
    <property type="entry name" value="PAS"/>
    <property type="match status" value="1"/>
</dbReference>
<dbReference type="RefSeq" id="WP_101330463.1">
    <property type="nucleotide sequence ID" value="NZ_PJNH01000001.1"/>
</dbReference>
<dbReference type="InterPro" id="IPR036097">
    <property type="entry name" value="HisK_dim/P_sf"/>
</dbReference>
<dbReference type="InterPro" id="IPR000014">
    <property type="entry name" value="PAS"/>
</dbReference>
<keyword evidence="13" id="KW-1185">Reference proteome</keyword>
<evidence type="ECO:0000256" key="1">
    <source>
        <dbReference type="ARBA" id="ARBA00000085"/>
    </source>
</evidence>
<evidence type="ECO:0000256" key="4">
    <source>
        <dbReference type="ARBA" id="ARBA00022679"/>
    </source>
</evidence>
<dbReference type="PANTHER" id="PTHR43065:SF10">
    <property type="entry name" value="PEROXIDE STRESS-ACTIVATED HISTIDINE KINASE MAK3"/>
    <property type="match status" value="1"/>
</dbReference>
<dbReference type="CDD" id="cd00130">
    <property type="entry name" value="PAS"/>
    <property type="match status" value="1"/>
</dbReference>
<dbReference type="GO" id="GO:0000155">
    <property type="term" value="F:phosphorelay sensor kinase activity"/>
    <property type="evidence" value="ECO:0007669"/>
    <property type="project" value="InterPro"/>
</dbReference>
<dbReference type="InterPro" id="IPR036890">
    <property type="entry name" value="HATPase_C_sf"/>
</dbReference>
<dbReference type="SUPFAM" id="SSF55874">
    <property type="entry name" value="ATPase domain of HSP90 chaperone/DNA topoisomerase II/histidine kinase"/>
    <property type="match status" value="1"/>
</dbReference>
<dbReference type="Pfam" id="PF13426">
    <property type="entry name" value="PAS_9"/>
    <property type="match status" value="1"/>
</dbReference>
<dbReference type="EMBL" id="PJNH01000001">
    <property type="protein sequence ID" value="PKR78720.1"/>
    <property type="molecule type" value="Genomic_DNA"/>
</dbReference>
<dbReference type="Gene3D" id="1.10.287.130">
    <property type="match status" value="1"/>
</dbReference>
<dbReference type="Pfam" id="PF00512">
    <property type="entry name" value="HisKA"/>
    <property type="match status" value="1"/>
</dbReference>
<dbReference type="SMART" id="SM00086">
    <property type="entry name" value="PAC"/>
    <property type="match status" value="1"/>
</dbReference>
<evidence type="ECO:0000259" key="11">
    <source>
        <dbReference type="PROSITE" id="PS50113"/>
    </source>
</evidence>